<dbReference type="SUPFAM" id="SSF117892">
    <property type="entry name" value="Band 7/SPFH domain"/>
    <property type="match status" value="1"/>
</dbReference>
<dbReference type="Pfam" id="PF01145">
    <property type="entry name" value="Band_7"/>
    <property type="match status" value="1"/>
</dbReference>
<feature type="domain" description="Band 7" evidence="5">
    <location>
        <begin position="33"/>
        <end position="147"/>
    </location>
</feature>
<keyword evidence="2 4" id="KW-1003">Cell membrane</keyword>
<evidence type="ECO:0000256" key="4">
    <source>
        <dbReference type="RuleBase" id="RU366054"/>
    </source>
</evidence>
<evidence type="ECO:0000313" key="6">
    <source>
        <dbReference type="EMBL" id="CDP17991.1"/>
    </source>
</evidence>
<protein>
    <recommendedName>
        <fullName evidence="4">Flotillin-like</fullName>
    </recommendedName>
</protein>
<dbReference type="InterPro" id="IPR036013">
    <property type="entry name" value="Band_7/SPFH_dom_sf"/>
</dbReference>
<dbReference type="PANTHER" id="PTHR13806">
    <property type="entry name" value="FLOTILLIN-RELATED"/>
    <property type="match status" value="1"/>
</dbReference>
<dbReference type="GO" id="GO:0005901">
    <property type="term" value="C:caveola"/>
    <property type="evidence" value="ECO:0007669"/>
    <property type="project" value="UniProtKB-SubCell"/>
</dbReference>
<dbReference type="STRING" id="49390.A0A068VB83"/>
<dbReference type="InterPro" id="IPR027705">
    <property type="entry name" value="Flotillin_fam"/>
</dbReference>
<dbReference type="Proteomes" id="UP000295252">
    <property type="component" value="Unassembled WGS sequence"/>
</dbReference>
<gene>
    <name evidence="6" type="ORF">GSCOC_T00005220001</name>
</gene>
<keyword evidence="3 4" id="KW-0472">Membrane</keyword>
<dbReference type="InterPro" id="IPR001107">
    <property type="entry name" value="Band_7"/>
</dbReference>
<evidence type="ECO:0000259" key="5">
    <source>
        <dbReference type="Pfam" id="PF01145"/>
    </source>
</evidence>
<dbReference type="PhylomeDB" id="A0A068VB83"/>
<evidence type="ECO:0000313" key="7">
    <source>
        <dbReference type="Proteomes" id="UP000295252"/>
    </source>
</evidence>
<sequence length="295" mass="32984">MYLVVKATEFLAITRASIEVPFLFPIVFTTGPRVDDHESLVKYAKLLSDHKSDSQNVKEFVQGIIEGEVHVSAAAMTMEEIFKGTKDFKREVLEKVQLELNQFGFLIYNSNIKQLVDVQGHEYFSHLGQKTEMGAANQAKVDVAEAKKRRGIGAKERAELTLQNVAKIDVETKDTEIKVKSEVQIYENQRVAEVAEANAELNTKKSKWAQQAKMAEVEAQKVVAIWKAELQKEVECKAEAVLYHQAKAAEAQRVGAQAECYARQKAIDAELCAKCKEAEGLKVLARHKESISALC</sequence>
<dbReference type="InParanoid" id="A0A068VB83"/>
<dbReference type="PANTHER" id="PTHR13806:SF31">
    <property type="entry name" value="FLOTILLIN-LIKE PROTEIN 1-RELATED"/>
    <property type="match status" value="1"/>
</dbReference>
<name>A0A068VB83_COFCA</name>
<dbReference type="AlphaFoldDB" id="A0A068VB83"/>
<proteinExistence type="inferred from homology"/>
<accession>A0A068VB83</accession>
<organism evidence="6 7">
    <name type="scientific">Coffea canephora</name>
    <name type="common">Robusta coffee</name>
    <dbReference type="NCBI Taxonomy" id="49390"/>
    <lineage>
        <taxon>Eukaryota</taxon>
        <taxon>Viridiplantae</taxon>
        <taxon>Streptophyta</taxon>
        <taxon>Embryophyta</taxon>
        <taxon>Tracheophyta</taxon>
        <taxon>Spermatophyta</taxon>
        <taxon>Magnoliopsida</taxon>
        <taxon>eudicotyledons</taxon>
        <taxon>Gunneridae</taxon>
        <taxon>Pentapetalae</taxon>
        <taxon>asterids</taxon>
        <taxon>lamiids</taxon>
        <taxon>Gentianales</taxon>
        <taxon>Rubiaceae</taxon>
        <taxon>Ixoroideae</taxon>
        <taxon>Gardenieae complex</taxon>
        <taxon>Bertiereae - Coffeeae clade</taxon>
        <taxon>Coffeeae</taxon>
        <taxon>Coffea</taxon>
    </lineage>
</organism>
<comment type="subcellular location">
    <subcellularLocation>
        <location evidence="4">Cell membrane</location>
        <topology evidence="4">Lipid-anchor</topology>
    </subcellularLocation>
    <subcellularLocation>
        <location evidence="4">Membrane</location>
        <location evidence="4">Caveola</location>
    </subcellularLocation>
</comment>
<evidence type="ECO:0000256" key="3">
    <source>
        <dbReference type="ARBA" id="ARBA00023136"/>
    </source>
</evidence>
<keyword evidence="7" id="KW-1185">Reference proteome</keyword>
<evidence type="ECO:0000256" key="2">
    <source>
        <dbReference type="ARBA" id="ARBA00022475"/>
    </source>
</evidence>
<dbReference type="Gene3D" id="3.30.479.30">
    <property type="entry name" value="Band 7 domain"/>
    <property type="match status" value="1"/>
</dbReference>
<reference evidence="7" key="1">
    <citation type="journal article" date="2014" name="Science">
        <title>The coffee genome provides insight into the convergent evolution of caffeine biosynthesis.</title>
        <authorList>
            <person name="Denoeud F."/>
            <person name="Carretero-Paulet L."/>
            <person name="Dereeper A."/>
            <person name="Droc G."/>
            <person name="Guyot R."/>
            <person name="Pietrella M."/>
            <person name="Zheng C."/>
            <person name="Alberti A."/>
            <person name="Anthony F."/>
            <person name="Aprea G."/>
            <person name="Aury J.M."/>
            <person name="Bento P."/>
            <person name="Bernard M."/>
            <person name="Bocs S."/>
            <person name="Campa C."/>
            <person name="Cenci A."/>
            <person name="Combes M.C."/>
            <person name="Crouzillat D."/>
            <person name="Da Silva C."/>
            <person name="Daddiego L."/>
            <person name="De Bellis F."/>
            <person name="Dussert S."/>
            <person name="Garsmeur O."/>
            <person name="Gayraud T."/>
            <person name="Guignon V."/>
            <person name="Jahn K."/>
            <person name="Jamilloux V."/>
            <person name="Joet T."/>
            <person name="Labadie K."/>
            <person name="Lan T."/>
            <person name="Leclercq J."/>
            <person name="Lepelley M."/>
            <person name="Leroy T."/>
            <person name="Li L.T."/>
            <person name="Librado P."/>
            <person name="Lopez L."/>
            <person name="Munoz A."/>
            <person name="Noel B."/>
            <person name="Pallavicini A."/>
            <person name="Perrotta G."/>
            <person name="Poncet V."/>
            <person name="Pot D."/>
            <person name="Priyono X."/>
            <person name="Rigoreau M."/>
            <person name="Rouard M."/>
            <person name="Rozas J."/>
            <person name="Tranchant-Dubreuil C."/>
            <person name="VanBuren R."/>
            <person name="Zhang Q."/>
            <person name="Andrade A.C."/>
            <person name="Argout X."/>
            <person name="Bertrand B."/>
            <person name="de Kochko A."/>
            <person name="Graziosi G."/>
            <person name="Henry R.J."/>
            <person name="Jayarama X."/>
            <person name="Ming R."/>
            <person name="Nagai C."/>
            <person name="Rounsley S."/>
            <person name="Sankoff D."/>
            <person name="Giuliano G."/>
            <person name="Albert V.A."/>
            <person name="Wincker P."/>
            <person name="Lashermes P."/>
        </authorList>
    </citation>
    <scope>NUCLEOTIDE SEQUENCE [LARGE SCALE GENOMIC DNA]</scope>
    <source>
        <strain evidence="7">cv. DH200-94</strain>
    </source>
</reference>
<evidence type="ECO:0000256" key="1">
    <source>
        <dbReference type="ARBA" id="ARBA00007161"/>
    </source>
</evidence>
<dbReference type="EMBL" id="HG739279">
    <property type="protein sequence ID" value="CDP17991.1"/>
    <property type="molecule type" value="Genomic_DNA"/>
</dbReference>
<comment type="similarity">
    <text evidence="1 4">Belongs to the band 7/mec-2 family. Flotillin subfamily.</text>
</comment>
<dbReference type="Gramene" id="CDP17991">
    <property type="protein sequence ID" value="CDP17991"/>
    <property type="gene ID" value="GSCOC_T00005220001"/>
</dbReference>